<dbReference type="EMBL" id="BSCH01000001">
    <property type="protein sequence ID" value="GLG88764.1"/>
    <property type="molecule type" value="Genomic_DNA"/>
</dbReference>
<dbReference type="GO" id="GO:0015074">
    <property type="term" value="P:DNA integration"/>
    <property type="evidence" value="ECO:0007669"/>
    <property type="project" value="UniProtKB-KW"/>
</dbReference>
<dbReference type="EMBL" id="BSBO01000016">
    <property type="protein sequence ID" value="GLG04578.1"/>
    <property type="molecule type" value="Genomic_DNA"/>
</dbReference>
<dbReference type="RefSeq" id="WP_087200728.1">
    <property type="nucleotide sequence ID" value="NZ_BSBO01000016.1"/>
</dbReference>
<dbReference type="InterPro" id="IPR013762">
    <property type="entry name" value="Integrase-like_cat_sf"/>
</dbReference>
<evidence type="ECO:0000313" key="8">
    <source>
        <dbReference type="EMBL" id="GLG88764.1"/>
    </source>
</evidence>
<dbReference type="Pfam" id="PF14659">
    <property type="entry name" value="Phage_int_SAM_3"/>
    <property type="match status" value="1"/>
</dbReference>
<reference evidence="7" key="2">
    <citation type="submission" date="2022-11" db="EMBL/GenBank/DDBJ databases">
        <title>Draft genome sequence of Sellimonas catena strain 12EGH17.</title>
        <authorList>
            <person name="Atsushi H."/>
            <person name="Moriya O."/>
            <person name="Mitsuo S."/>
        </authorList>
    </citation>
    <scope>NUCLEOTIDE SEQUENCE</scope>
    <source>
        <strain evidence="7">12EGH17</strain>
    </source>
</reference>
<dbReference type="InterPro" id="IPR010998">
    <property type="entry name" value="Integrase_recombinase_N"/>
</dbReference>
<dbReference type="PROSITE" id="PS51898">
    <property type="entry name" value="TYR_RECOMBINASE"/>
    <property type="match status" value="1"/>
</dbReference>
<dbReference type="PANTHER" id="PTHR30349">
    <property type="entry name" value="PHAGE INTEGRASE-RELATED"/>
    <property type="match status" value="1"/>
</dbReference>
<keyword evidence="5" id="KW-0233">DNA recombination</keyword>
<accession>A0A9W6C604</accession>
<dbReference type="Gene3D" id="3.30.160.60">
    <property type="entry name" value="Classic Zinc Finger"/>
    <property type="match status" value="1"/>
</dbReference>
<dbReference type="InterPro" id="IPR050090">
    <property type="entry name" value="Tyrosine_recombinase_XerCD"/>
</dbReference>
<reference evidence="7" key="1">
    <citation type="submission" date="2022-11" db="EMBL/GenBank/DDBJ databases">
        <title>Draft genome sequence of Sellimonas catena strain 12EGH17.</title>
        <authorList>
            <person name="Hisatomi A."/>
            <person name="Ohkuma M."/>
            <person name="Sakamoto M."/>
        </authorList>
    </citation>
    <scope>NUCLEOTIDE SEQUENCE</scope>
    <source>
        <strain evidence="7">12EGH17</strain>
    </source>
</reference>
<dbReference type="InterPro" id="IPR011010">
    <property type="entry name" value="DNA_brk_join_enz"/>
</dbReference>
<dbReference type="GO" id="GO:0003677">
    <property type="term" value="F:DNA binding"/>
    <property type="evidence" value="ECO:0007669"/>
    <property type="project" value="UniProtKB-KW"/>
</dbReference>
<evidence type="ECO:0000256" key="3">
    <source>
        <dbReference type="ARBA" id="ARBA00022908"/>
    </source>
</evidence>
<keyword evidence="4" id="KW-0238">DNA-binding</keyword>
<dbReference type="Proteomes" id="UP001145094">
    <property type="component" value="Unassembled WGS sequence"/>
</dbReference>
<dbReference type="PANTHER" id="PTHR30349:SF64">
    <property type="entry name" value="PROPHAGE INTEGRASE INTD-RELATED"/>
    <property type="match status" value="1"/>
</dbReference>
<evidence type="ECO:0000256" key="4">
    <source>
        <dbReference type="ARBA" id="ARBA00023125"/>
    </source>
</evidence>
<evidence type="ECO:0000313" key="9">
    <source>
        <dbReference type="Proteomes" id="UP001145145"/>
    </source>
</evidence>
<dbReference type="Gene3D" id="1.10.150.130">
    <property type="match status" value="1"/>
</dbReference>
<keyword evidence="3" id="KW-0229">DNA integration</keyword>
<comment type="similarity">
    <text evidence="2">Belongs to the 'phage' integrase family.</text>
</comment>
<evidence type="ECO:0000256" key="1">
    <source>
        <dbReference type="ARBA" id="ARBA00003283"/>
    </source>
</evidence>
<gene>
    <name evidence="7" type="ORF">Selli1_17520</name>
    <name evidence="8" type="ORF">Selli2_01900</name>
</gene>
<dbReference type="InterPro" id="IPR002104">
    <property type="entry name" value="Integrase_catalytic"/>
</dbReference>
<evidence type="ECO:0000256" key="5">
    <source>
        <dbReference type="ARBA" id="ARBA00023172"/>
    </source>
</evidence>
<comment type="function">
    <text evidence="1">Site-specific tyrosine recombinase, which acts by catalyzing the cutting and rejoining of the recombining DNA molecules.</text>
</comment>
<reference evidence="8" key="4">
    <citation type="submission" date="2022-11" db="EMBL/GenBank/DDBJ databases">
        <title>Draft genome sequence of Sellimonas catena strain 18CBH55.</title>
        <authorList>
            <person name="Hisatomi A."/>
            <person name="Ohkuma M."/>
            <person name="Sakamoto M."/>
        </authorList>
    </citation>
    <scope>NUCLEOTIDE SEQUENCE</scope>
    <source>
        <strain evidence="8">18CBH55</strain>
    </source>
</reference>
<feature type="domain" description="Tyr recombinase" evidence="6">
    <location>
        <begin position="166"/>
        <end position="374"/>
    </location>
</feature>
<sequence>MGKSLNGKELGKGITQRKDGIYQARFTNRFGKRQTLYASTVTEITKKLREEQFNDDKQLNVISTGMTLDEWYEKWITTCKKHCRDTTKRTYAIQYNRLRESLGWRKLTRLNLIILQDAFNQLATDAMRCDCKALLVDMLNRAVEADLLHKNIAVGINPIIENEYKEEKRILSDAEINIILEESKGGQLYPFFVVALGTGMRMGEILGLTWDCIDMENGTILVDKTLCYLPEDGKAIYEFHQPKTKAGKRMIPMTVEVRDVFQEMKLRKERIAVRHNPRIGMENLVFCSKTNNPINEANIRGALRYLIKKINRKYPDLNFEPFTPHGLRHTFATKAIEKGMRPKTLQKILGHNSLQMTMDLYCHVEEHTLKEEMALIGKVV</sequence>
<proteinExistence type="inferred from homology"/>
<reference evidence="8" key="3">
    <citation type="submission" date="2022-11" db="EMBL/GenBank/DDBJ databases">
        <title>Draft genome sequence of Sellimonas catena strain 18CBH55.</title>
        <authorList>
            <person name="Atsushi H."/>
            <person name="Moriya O."/>
            <person name="Mitsuo S."/>
        </authorList>
    </citation>
    <scope>NUCLEOTIDE SEQUENCE</scope>
    <source>
        <strain evidence="8">18CBH55</strain>
    </source>
</reference>
<dbReference type="Gene3D" id="1.10.443.10">
    <property type="entry name" value="Intergrase catalytic core"/>
    <property type="match status" value="1"/>
</dbReference>
<dbReference type="GO" id="GO:0006310">
    <property type="term" value="P:DNA recombination"/>
    <property type="evidence" value="ECO:0007669"/>
    <property type="project" value="UniProtKB-KW"/>
</dbReference>
<dbReference type="SUPFAM" id="SSF56349">
    <property type="entry name" value="DNA breaking-rejoining enzymes"/>
    <property type="match status" value="1"/>
</dbReference>
<reference evidence="7 9" key="5">
    <citation type="journal article" date="2023" name="Int. J. Syst. Evol. Microbiol.">
        <title>Sellimonas catena sp. nov., isolated from human faeces.</title>
        <authorList>
            <person name="Hisatomi A."/>
            <person name="Ohkuma M."/>
            <person name="Sakamoto M."/>
        </authorList>
    </citation>
    <scope>NUCLEOTIDE SEQUENCE [LARGE SCALE GENOMIC DNA]</scope>
    <source>
        <strain evidence="7 9">12EGH17</strain>
        <strain evidence="8">18CBH55</strain>
    </source>
</reference>
<evidence type="ECO:0000259" key="6">
    <source>
        <dbReference type="PROSITE" id="PS51898"/>
    </source>
</evidence>
<name>A0A9W6C604_9FIRM</name>
<dbReference type="Pfam" id="PF00589">
    <property type="entry name" value="Phage_integrase"/>
    <property type="match status" value="1"/>
</dbReference>
<dbReference type="Proteomes" id="UP001145145">
    <property type="component" value="Unassembled WGS sequence"/>
</dbReference>
<keyword evidence="9" id="KW-1185">Reference proteome</keyword>
<protein>
    <submittedName>
        <fullName evidence="7">Site-specific integrase</fullName>
    </submittedName>
</protein>
<evidence type="ECO:0000256" key="2">
    <source>
        <dbReference type="ARBA" id="ARBA00008857"/>
    </source>
</evidence>
<dbReference type="InterPro" id="IPR004107">
    <property type="entry name" value="Integrase_SAM-like_N"/>
</dbReference>
<dbReference type="CDD" id="cd01189">
    <property type="entry name" value="INT_ICEBs1_C_like"/>
    <property type="match status" value="1"/>
</dbReference>
<comment type="caution">
    <text evidence="7">The sequence shown here is derived from an EMBL/GenBank/DDBJ whole genome shotgun (WGS) entry which is preliminary data.</text>
</comment>
<dbReference type="AlphaFoldDB" id="A0A9W6C604"/>
<evidence type="ECO:0000313" key="7">
    <source>
        <dbReference type="EMBL" id="GLG04578.1"/>
    </source>
</evidence>
<organism evidence="7 9">
    <name type="scientific">Sellimonas catena</name>
    <dbReference type="NCBI Taxonomy" id="2994035"/>
    <lineage>
        <taxon>Bacteria</taxon>
        <taxon>Bacillati</taxon>
        <taxon>Bacillota</taxon>
        <taxon>Clostridia</taxon>
        <taxon>Lachnospirales</taxon>
        <taxon>Lachnospiraceae</taxon>
        <taxon>Sellimonas</taxon>
    </lineage>
</organism>